<keyword evidence="1" id="KW-0808">Transferase</keyword>
<dbReference type="InterPro" id="IPR029063">
    <property type="entry name" value="SAM-dependent_MTases_sf"/>
</dbReference>
<organism evidence="1 2">
    <name type="scientific">Flavimaribacter sediminis</name>
    <dbReference type="NCBI Taxonomy" id="2865987"/>
    <lineage>
        <taxon>Bacteria</taxon>
        <taxon>Pseudomonadati</taxon>
        <taxon>Pseudomonadota</taxon>
        <taxon>Alphaproteobacteria</taxon>
        <taxon>Hyphomicrobiales</taxon>
        <taxon>Rhizobiaceae</taxon>
        <taxon>Flavimaribacter</taxon>
    </lineage>
</organism>
<evidence type="ECO:0000313" key="1">
    <source>
        <dbReference type="EMBL" id="MBW8638290.1"/>
    </source>
</evidence>
<dbReference type="NCBIfam" id="TIGR04371">
    <property type="entry name" value="methyltran_NanM"/>
    <property type="match status" value="1"/>
</dbReference>
<reference evidence="1" key="1">
    <citation type="submission" date="2021-08" db="EMBL/GenBank/DDBJ databases">
        <title>Hoeflea bacterium WL0058 sp. nov., isolated from the sediment.</title>
        <authorList>
            <person name="Wang L."/>
            <person name="Zhang D."/>
        </authorList>
    </citation>
    <scope>NUCLEOTIDE SEQUENCE</scope>
    <source>
        <strain evidence="1">WL0058</strain>
    </source>
</reference>
<dbReference type="Gene3D" id="3.40.50.150">
    <property type="entry name" value="Vaccinia Virus protein VP39"/>
    <property type="match status" value="1"/>
</dbReference>
<keyword evidence="1" id="KW-0489">Methyltransferase</keyword>
<comment type="caution">
    <text evidence="1">The sequence shown here is derived from an EMBL/GenBank/DDBJ whole genome shotgun (WGS) entry which is preliminary data.</text>
</comment>
<gene>
    <name evidence="1" type="ORF">K1W69_13925</name>
</gene>
<keyword evidence="2" id="KW-1185">Reference proteome</keyword>
<accession>A0AAE2ZP61</accession>
<dbReference type="InterPro" id="IPR030807">
    <property type="entry name" value="Methyltran_NanM"/>
</dbReference>
<protein>
    <submittedName>
        <fullName evidence="1">Sugar O-methyltransferase</fullName>
        <ecNumber evidence="1">2.1.1.-</ecNumber>
    </submittedName>
</protein>
<dbReference type="Proteomes" id="UP001196509">
    <property type="component" value="Unassembled WGS sequence"/>
</dbReference>
<proteinExistence type="predicted"/>
<evidence type="ECO:0000313" key="2">
    <source>
        <dbReference type="Proteomes" id="UP001196509"/>
    </source>
</evidence>
<dbReference type="EC" id="2.1.1.-" evidence="1"/>
<dbReference type="GO" id="GO:0008168">
    <property type="term" value="F:methyltransferase activity"/>
    <property type="evidence" value="ECO:0007669"/>
    <property type="project" value="UniProtKB-KW"/>
</dbReference>
<sequence>MLMECLAALVETGDIELLKKHPCHPAGNPRTFDWNGIPVTHRWIKHIHHLGMFNRTLSASLKEGFSVLDIGSSYGVFSYMMFREYPGSHHVLVDLPNQLLFAHYFLRNCFPDARIAGARTIEELGAITRETVDAYDFILLPADRFEQLAGGSIDLVTSFSCLGELKRTLFDRYIRSDAFLSARYFYTSNPVDKHMAMQDAEVCVLDYPILDPAKRLYFGVSPVFLYSYGAPERKGPFGYRLRPMVPYFESITEI</sequence>
<dbReference type="SUPFAM" id="SSF53335">
    <property type="entry name" value="S-adenosyl-L-methionine-dependent methyltransferases"/>
    <property type="match status" value="1"/>
</dbReference>
<dbReference type="EMBL" id="JAICBX010000002">
    <property type="protein sequence ID" value="MBW8638290.1"/>
    <property type="molecule type" value="Genomic_DNA"/>
</dbReference>
<dbReference type="AlphaFoldDB" id="A0AAE2ZP61"/>
<dbReference type="GO" id="GO:0032259">
    <property type="term" value="P:methylation"/>
    <property type="evidence" value="ECO:0007669"/>
    <property type="project" value="UniProtKB-KW"/>
</dbReference>
<dbReference type="RefSeq" id="WP_220228928.1">
    <property type="nucleotide sequence ID" value="NZ_JAICBX010000002.1"/>
</dbReference>
<name>A0AAE2ZP61_9HYPH</name>